<gene>
    <name evidence="2" type="ORF">JZO70_03560</name>
</gene>
<evidence type="ECO:0000259" key="1">
    <source>
        <dbReference type="Pfam" id="PF12682"/>
    </source>
</evidence>
<dbReference type="RefSeq" id="WP_207672154.1">
    <property type="nucleotide sequence ID" value="NZ_JAFREM010000004.1"/>
</dbReference>
<dbReference type="InterPro" id="IPR008254">
    <property type="entry name" value="Flavodoxin/NO_synth"/>
</dbReference>
<organism evidence="2 3">
    <name type="scientific">Candidatus Enterococcus moelleringii</name>
    <dbReference type="NCBI Taxonomy" id="2815325"/>
    <lineage>
        <taxon>Bacteria</taxon>
        <taxon>Bacillati</taxon>
        <taxon>Bacillota</taxon>
        <taxon>Bacilli</taxon>
        <taxon>Lactobacillales</taxon>
        <taxon>Enterococcaceae</taxon>
        <taxon>Enterococcus</taxon>
    </lineage>
</organism>
<keyword evidence="3" id="KW-1185">Reference proteome</keyword>
<evidence type="ECO:0000313" key="3">
    <source>
        <dbReference type="Proteomes" id="UP000664601"/>
    </source>
</evidence>
<dbReference type="Pfam" id="PF12682">
    <property type="entry name" value="Flavodoxin_4"/>
    <property type="match status" value="1"/>
</dbReference>
<dbReference type="Proteomes" id="UP000664601">
    <property type="component" value="Unassembled WGS sequence"/>
</dbReference>
<dbReference type="PANTHER" id="PTHR39201:SF1">
    <property type="entry name" value="FLAVODOXIN-LIKE DOMAIN-CONTAINING PROTEIN"/>
    <property type="match status" value="1"/>
</dbReference>
<protein>
    <submittedName>
        <fullName evidence="2">Flavodoxin</fullName>
    </submittedName>
</protein>
<comment type="caution">
    <text evidence="2">The sequence shown here is derived from an EMBL/GenBank/DDBJ whole genome shotgun (WGS) entry which is preliminary data.</text>
</comment>
<name>A0ABS3L9W3_9ENTE</name>
<evidence type="ECO:0000313" key="2">
    <source>
        <dbReference type="EMBL" id="MBO1305224.1"/>
    </source>
</evidence>
<dbReference type="Gene3D" id="3.40.50.360">
    <property type="match status" value="1"/>
</dbReference>
<dbReference type="PANTHER" id="PTHR39201">
    <property type="entry name" value="EXPORTED PROTEIN-RELATED"/>
    <property type="match status" value="1"/>
</dbReference>
<sequence>MKAVIYFSRKGENFVGGSIQELTVGNTEAAAKKIADELNCPAFEITPVIPYPNNYQETTKLAEAEHQQQLTVEYTVEDLDLSRYQTIFLGYPNWWGGLPQIVVSFLKANDWTGKTIHPFCTHEGSGMGSSVQELQKLCPQATIETGLPIRGSRVDRADKAINNWLINEK</sequence>
<accession>A0ABS3L9W3</accession>
<dbReference type="SUPFAM" id="SSF52218">
    <property type="entry name" value="Flavoproteins"/>
    <property type="match status" value="1"/>
</dbReference>
<reference evidence="2 3" key="1">
    <citation type="submission" date="2021-03" db="EMBL/GenBank/DDBJ databases">
        <title>Enterococcal diversity collection.</title>
        <authorList>
            <person name="Gilmore M.S."/>
            <person name="Schwartzman J."/>
            <person name="Van Tyne D."/>
            <person name="Martin M."/>
            <person name="Earl A.M."/>
            <person name="Manson A.L."/>
            <person name="Straub T."/>
            <person name="Salamzade R."/>
            <person name="Saavedra J."/>
            <person name="Lebreton F."/>
            <person name="Prichula J."/>
            <person name="Schaufler K."/>
            <person name="Gaca A."/>
            <person name="Sgardioli B."/>
            <person name="Wagenaar J."/>
            <person name="Strong T."/>
        </authorList>
    </citation>
    <scope>NUCLEOTIDE SEQUENCE [LARGE SCALE GENOMIC DNA]</scope>
    <source>
        <strain evidence="2 3">669A</strain>
    </source>
</reference>
<feature type="domain" description="Flavodoxin-like" evidence="1">
    <location>
        <begin position="24"/>
        <end position="165"/>
    </location>
</feature>
<proteinExistence type="predicted"/>
<dbReference type="InterPro" id="IPR029039">
    <property type="entry name" value="Flavoprotein-like_sf"/>
</dbReference>
<dbReference type="EMBL" id="JAFREM010000004">
    <property type="protein sequence ID" value="MBO1305224.1"/>
    <property type="molecule type" value="Genomic_DNA"/>
</dbReference>